<evidence type="ECO:0000313" key="4">
    <source>
        <dbReference type="Proteomes" id="UP000075243"/>
    </source>
</evidence>
<dbReference type="EMBL" id="KQ483574">
    <property type="protein sequence ID" value="KYP45940.1"/>
    <property type="molecule type" value="Genomic_DNA"/>
</dbReference>
<dbReference type="Proteomes" id="UP000075243">
    <property type="component" value="Unassembled WGS sequence"/>
</dbReference>
<organism evidence="3 4">
    <name type="scientific">Cajanus cajan</name>
    <name type="common">Pigeon pea</name>
    <name type="synonym">Cajanus indicus</name>
    <dbReference type="NCBI Taxonomy" id="3821"/>
    <lineage>
        <taxon>Eukaryota</taxon>
        <taxon>Viridiplantae</taxon>
        <taxon>Streptophyta</taxon>
        <taxon>Embryophyta</taxon>
        <taxon>Tracheophyta</taxon>
        <taxon>Spermatophyta</taxon>
        <taxon>Magnoliopsida</taxon>
        <taxon>eudicotyledons</taxon>
        <taxon>Gunneridae</taxon>
        <taxon>Pentapetalae</taxon>
        <taxon>rosids</taxon>
        <taxon>fabids</taxon>
        <taxon>Fabales</taxon>
        <taxon>Fabaceae</taxon>
        <taxon>Papilionoideae</taxon>
        <taxon>50 kb inversion clade</taxon>
        <taxon>NPAAA clade</taxon>
        <taxon>indigoferoid/millettioid clade</taxon>
        <taxon>Phaseoleae</taxon>
        <taxon>Cajanus</taxon>
    </lineage>
</organism>
<dbReference type="PANTHER" id="PTHR31286:SF99">
    <property type="entry name" value="DUF4283 DOMAIN-CONTAINING PROTEIN"/>
    <property type="match status" value="1"/>
</dbReference>
<gene>
    <name evidence="3" type="ORF">KK1_032500</name>
</gene>
<keyword evidence="4" id="KW-1185">Reference proteome</keyword>
<proteinExistence type="predicted"/>
<feature type="domain" description="DUF4283" evidence="2">
    <location>
        <begin position="42"/>
        <end position="122"/>
    </location>
</feature>
<evidence type="ECO:0000259" key="2">
    <source>
        <dbReference type="Pfam" id="PF14111"/>
    </source>
</evidence>
<dbReference type="AlphaFoldDB" id="A0A151RTS1"/>
<evidence type="ECO:0000256" key="1">
    <source>
        <dbReference type="SAM" id="MobiDB-lite"/>
    </source>
</evidence>
<sequence>MDEFVDHLGEEKDDLVDNDDDPNPCPKISVSQEKFEEWCSPWKKTLVINVLGKKISFKAIENKVHRDWVKSGAVRIIDIPNDYFLVQFLAEEDYWHALYEGPWMIADHYIVVQRWHLFFNITDSKIRKVAAWIRIK</sequence>
<feature type="compositionally biased region" description="Acidic residues" evidence="1">
    <location>
        <begin position="11"/>
        <end position="22"/>
    </location>
</feature>
<protein>
    <recommendedName>
        <fullName evidence="2">DUF4283 domain-containing protein</fullName>
    </recommendedName>
</protein>
<dbReference type="OMA" id="RPFFFMN"/>
<dbReference type="Pfam" id="PF14111">
    <property type="entry name" value="DUF4283"/>
    <property type="match status" value="1"/>
</dbReference>
<dbReference type="InterPro" id="IPR040256">
    <property type="entry name" value="At4g02000-like"/>
</dbReference>
<accession>A0A151RTS1</accession>
<reference evidence="3" key="1">
    <citation type="journal article" date="2012" name="Nat. Biotechnol.">
        <title>Draft genome sequence of pigeonpea (Cajanus cajan), an orphan legume crop of resource-poor farmers.</title>
        <authorList>
            <person name="Varshney R.K."/>
            <person name="Chen W."/>
            <person name="Li Y."/>
            <person name="Bharti A.K."/>
            <person name="Saxena R.K."/>
            <person name="Schlueter J.A."/>
            <person name="Donoghue M.T."/>
            <person name="Azam S."/>
            <person name="Fan G."/>
            <person name="Whaley A.M."/>
            <person name="Farmer A.D."/>
            <person name="Sheridan J."/>
            <person name="Iwata A."/>
            <person name="Tuteja R."/>
            <person name="Penmetsa R.V."/>
            <person name="Wu W."/>
            <person name="Upadhyaya H.D."/>
            <person name="Yang S.P."/>
            <person name="Shah T."/>
            <person name="Saxena K.B."/>
            <person name="Michael T."/>
            <person name="McCombie W.R."/>
            <person name="Yang B."/>
            <person name="Zhang G."/>
            <person name="Yang H."/>
            <person name="Wang J."/>
            <person name="Spillane C."/>
            <person name="Cook D.R."/>
            <person name="May G.D."/>
            <person name="Xu X."/>
            <person name="Jackson S.A."/>
        </authorList>
    </citation>
    <scope>NUCLEOTIDE SEQUENCE [LARGE SCALE GENOMIC DNA]</scope>
</reference>
<dbReference type="InterPro" id="IPR025558">
    <property type="entry name" value="DUF4283"/>
</dbReference>
<evidence type="ECO:0000313" key="3">
    <source>
        <dbReference type="EMBL" id="KYP45940.1"/>
    </source>
</evidence>
<feature type="region of interest" description="Disordered" evidence="1">
    <location>
        <begin position="1"/>
        <end position="23"/>
    </location>
</feature>
<dbReference type="Gramene" id="C.cajan_31814.t">
    <property type="protein sequence ID" value="C.cajan_31814.t.cds1"/>
    <property type="gene ID" value="C.cajan_31814"/>
</dbReference>
<feature type="compositionally biased region" description="Basic and acidic residues" evidence="1">
    <location>
        <begin position="1"/>
        <end position="10"/>
    </location>
</feature>
<name>A0A151RTS1_CAJCA</name>
<dbReference type="PANTHER" id="PTHR31286">
    <property type="entry name" value="GLYCINE-RICH CELL WALL STRUCTURAL PROTEIN 1.8-LIKE"/>
    <property type="match status" value="1"/>
</dbReference>